<evidence type="ECO:0000259" key="18">
    <source>
        <dbReference type="Pfam" id="PF08245"/>
    </source>
</evidence>
<feature type="binding site" evidence="14">
    <location>
        <begin position="118"/>
        <end position="124"/>
    </location>
    <ligand>
        <name>ATP</name>
        <dbReference type="ChEBI" id="CHEBI:30616"/>
    </ligand>
</feature>
<keyword evidence="9 14" id="KW-0133">Cell shape</keyword>
<dbReference type="InterPro" id="IPR000713">
    <property type="entry name" value="Mur_ligase_N"/>
</dbReference>
<reference evidence="19" key="1">
    <citation type="journal article" date="2021" name="PeerJ">
        <title>Extensive microbial diversity within the chicken gut microbiome revealed by metagenomics and culture.</title>
        <authorList>
            <person name="Gilroy R."/>
            <person name="Ravi A."/>
            <person name="Getino M."/>
            <person name="Pursley I."/>
            <person name="Horton D.L."/>
            <person name="Alikhan N.F."/>
            <person name="Baker D."/>
            <person name="Gharbi K."/>
            <person name="Hall N."/>
            <person name="Watson M."/>
            <person name="Adriaenssens E.M."/>
            <person name="Foster-Nyarko E."/>
            <person name="Jarju S."/>
            <person name="Secka A."/>
            <person name="Antonio M."/>
            <person name="Oren A."/>
            <person name="Chaudhuri R.R."/>
            <person name="La Ragione R."/>
            <person name="Hildebrand F."/>
            <person name="Pallen M.J."/>
        </authorList>
    </citation>
    <scope>NUCLEOTIDE SEQUENCE</scope>
    <source>
        <strain evidence="19">CHK193-4272</strain>
    </source>
</reference>
<dbReference type="Pfam" id="PF02875">
    <property type="entry name" value="Mur_ligase_C"/>
    <property type="match status" value="1"/>
</dbReference>
<dbReference type="PANTHER" id="PTHR43445">
    <property type="entry name" value="UDP-N-ACETYLMURAMATE--L-ALANINE LIGASE-RELATED"/>
    <property type="match status" value="1"/>
</dbReference>
<reference evidence="19" key="2">
    <citation type="submission" date="2021-04" db="EMBL/GenBank/DDBJ databases">
        <authorList>
            <person name="Gilroy R."/>
        </authorList>
    </citation>
    <scope>NUCLEOTIDE SEQUENCE</scope>
    <source>
        <strain evidence="19">CHK193-4272</strain>
    </source>
</reference>
<dbReference type="EC" id="6.3.2.8" evidence="3 14"/>
<keyword evidence="15" id="KW-1133">Transmembrane helix</keyword>
<organism evidence="19 20">
    <name type="scientific">Candidatus Butyricicoccus avistercoris</name>
    <dbReference type="NCBI Taxonomy" id="2838518"/>
    <lineage>
        <taxon>Bacteria</taxon>
        <taxon>Bacillati</taxon>
        <taxon>Bacillota</taxon>
        <taxon>Clostridia</taxon>
        <taxon>Eubacteriales</taxon>
        <taxon>Butyricicoccaceae</taxon>
        <taxon>Butyricicoccus</taxon>
    </lineage>
</organism>
<dbReference type="InterPro" id="IPR050061">
    <property type="entry name" value="MurCDEF_pg_biosynth"/>
</dbReference>
<evidence type="ECO:0000256" key="6">
    <source>
        <dbReference type="ARBA" id="ARBA00022618"/>
    </source>
</evidence>
<dbReference type="GO" id="GO:0008763">
    <property type="term" value="F:UDP-N-acetylmuramate-L-alanine ligase activity"/>
    <property type="evidence" value="ECO:0007669"/>
    <property type="project" value="UniProtKB-UniRule"/>
</dbReference>
<dbReference type="GO" id="GO:0008360">
    <property type="term" value="P:regulation of cell shape"/>
    <property type="evidence" value="ECO:0007669"/>
    <property type="project" value="UniProtKB-KW"/>
</dbReference>
<evidence type="ECO:0000256" key="7">
    <source>
        <dbReference type="ARBA" id="ARBA00022741"/>
    </source>
</evidence>
<dbReference type="HAMAP" id="MF_00046">
    <property type="entry name" value="MurC"/>
    <property type="match status" value="1"/>
</dbReference>
<keyword evidence="6 14" id="KW-0132">Cell division</keyword>
<dbReference type="Gene3D" id="3.90.190.20">
    <property type="entry name" value="Mur ligase, C-terminal domain"/>
    <property type="match status" value="1"/>
</dbReference>
<dbReference type="InterPro" id="IPR005758">
    <property type="entry name" value="UDP-N-AcMur_Ala_ligase_MurC"/>
</dbReference>
<feature type="domain" description="Mur ligase N-terminal catalytic" evidence="16">
    <location>
        <begin position="13"/>
        <end position="110"/>
    </location>
</feature>
<dbReference type="InterPro" id="IPR036565">
    <property type="entry name" value="Mur-like_cat_sf"/>
</dbReference>
<feature type="transmembrane region" description="Helical" evidence="15">
    <location>
        <begin position="12"/>
        <end position="35"/>
    </location>
</feature>
<evidence type="ECO:0000256" key="5">
    <source>
        <dbReference type="ARBA" id="ARBA00022598"/>
    </source>
</evidence>
<dbReference type="SUPFAM" id="SSF51984">
    <property type="entry name" value="MurCD N-terminal domain"/>
    <property type="match status" value="1"/>
</dbReference>
<dbReference type="InterPro" id="IPR013221">
    <property type="entry name" value="Mur_ligase_cen"/>
</dbReference>
<keyword evidence="15" id="KW-0472">Membrane</keyword>
<evidence type="ECO:0000256" key="2">
    <source>
        <dbReference type="ARBA" id="ARBA00004752"/>
    </source>
</evidence>
<keyword evidence="4 14" id="KW-0963">Cytoplasm</keyword>
<evidence type="ECO:0000259" key="17">
    <source>
        <dbReference type="Pfam" id="PF02875"/>
    </source>
</evidence>
<accession>A0A9D1TIB2</accession>
<comment type="function">
    <text evidence="14">Cell wall formation.</text>
</comment>
<evidence type="ECO:0000256" key="13">
    <source>
        <dbReference type="ARBA" id="ARBA00047833"/>
    </source>
</evidence>
<dbReference type="GO" id="GO:0071555">
    <property type="term" value="P:cell wall organization"/>
    <property type="evidence" value="ECO:0007669"/>
    <property type="project" value="UniProtKB-KW"/>
</dbReference>
<evidence type="ECO:0000256" key="15">
    <source>
        <dbReference type="SAM" id="Phobius"/>
    </source>
</evidence>
<dbReference type="EMBL" id="DXIE01000049">
    <property type="protein sequence ID" value="HIV62922.1"/>
    <property type="molecule type" value="Genomic_DNA"/>
</dbReference>
<comment type="caution">
    <text evidence="19">The sequence shown here is derived from an EMBL/GenBank/DDBJ whole genome shotgun (WGS) entry which is preliminary data.</text>
</comment>
<evidence type="ECO:0000256" key="14">
    <source>
        <dbReference type="HAMAP-Rule" id="MF_00046"/>
    </source>
</evidence>
<comment type="similarity">
    <text evidence="14">Belongs to the MurCDEF family.</text>
</comment>
<dbReference type="SUPFAM" id="SSF53623">
    <property type="entry name" value="MurD-like peptide ligases, catalytic domain"/>
    <property type="match status" value="1"/>
</dbReference>
<dbReference type="GO" id="GO:0005737">
    <property type="term" value="C:cytoplasm"/>
    <property type="evidence" value="ECO:0007669"/>
    <property type="project" value="UniProtKB-SubCell"/>
</dbReference>
<evidence type="ECO:0000256" key="1">
    <source>
        <dbReference type="ARBA" id="ARBA00004496"/>
    </source>
</evidence>
<evidence type="ECO:0000313" key="20">
    <source>
        <dbReference type="Proteomes" id="UP000886808"/>
    </source>
</evidence>
<dbReference type="GO" id="GO:0005524">
    <property type="term" value="F:ATP binding"/>
    <property type="evidence" value="ECO:0007669"/>
    <property type="project" value="UniProtKB-UniRule"/>
</dbReference>
<keyword evidence="5 14" id="KW-0436">Ligase</keyword>
<comment type="subcellular location">
    <subcellularLocation>
        <location evidence="1 14">Cytoplasm</location>
    </subcellularLocation>
</comment>
<evidence type="ECO:0000259" key="16">
    <source>
        <dbReference type="Pfam" id="PF01225"/>
    </source>
</evidence>
<evidence type="ECO:0000256" key="10">
    <source>
        <dbReference type="ARBA" id="ARBA00022984"/>
    </source>
</evidence>
<keyword evidence="8 14" id="KW-0067">ATP-binding</keyword>
<keyword evidence="12 14" id="KW-0961">Cell wall biogenesis/degradation</keyword>
<dbReference type="AlphaFoldDB" id="A0A9D1TIB2"/>
<evidence type="ECO:0000256" key="4">
    <source>
        <dbReference type="ARBA" id="ARBA00022490"/>
    </source>
</evidence>
<name>A0A9D1TIB2_9FIRM</name>
<dbReference type="InterPro" id="IPR004101">
    <property type="entry name" value="Mur_ligase_C"/>
</dbReference>
<dbReference type="NCBIfam" id="TIGR01082">
    <property type="entry name" value="murC"/>
    <property type="match status" value="1"/>
</dbReference>
<feature type="domain" description="Mur ligase C-terminal" evidence="17">
    <location>
        <begin position="317"/>
        <end position="443"/>
    </location>
</feature>
<dbReference type="GO" id="GO:0051301">
    <property type="term" value="P:cell division"/>
    <property type="evidence" value="ECO:0007669"/>
    <property type="project" value="UniProtKB-KW"/>
</dbReference>
<proteinExistence type="inferred from homology"/>
<dbReference type="PANTHER" id="PTHR43445:SF3">
    <property type="entry name" value="UDP-N-ACETYLMURAMATE--L-ALANINE LIGASE"/>
    <property type="match status" value="1"/>
</dbReference>
<gene>
    <name evidence="14" type="primary">murC</name>
    <name evidence="19" type="ORF">H9746_08815</name>
</gene>
<evidence type="ECO:0000256" key="8">
    <source>
        <dbReference type="ARBA" id="ARBA00022840"/>
    </source>
</evidence>
<evidence type="ECO:0000256" key="11">
    <source>
        <dbReference type="ARBA" id="ARBA00023306"/>
    </source>
</evidence>
<keyword evidence="10 14" id="KW-0573">Peptidoglycan synthesis</keyword>
<evidence type="ECO:0000256" key="12">
    <source>
        <dbReference type="ARBA" id="ARBA00023316"/>
    </source>
</evidence>
<keyword evidence="11 14" id="KW-0131">Cell cycle</keyword>
<dbReference type="Proteomes" id="UP000886808">
    <property type="component" value="Unassembled WGS sequence"/>
</dbReference>
<keyword evidence="7 14" id="KW-0547">Nucleotide-binding</keyword>
<comment type="catalytic activity">
    <reaction evidence="13 14">
        <text>UDP-N-acetyl-alpha-D-muramate + L-alanine + ATP = UDP-N-acetyl-alpha-D-muramoyl-L-alanine + ADP + phosphate + H(+)</text>
        <dbReference type="Rhea" id="RHEA:23372"/>
        <dbReference type="ChEBI" id="CHEBI:15378"/>
        <dbReference type="ChEBI" id="CHEBI:30616"/>
        <dbReference type="ChEBI" id="CHEBI:43474"/>
        <dbReference type="ChEBI" id="CHEBI:57972"/>
        <dbReference type="ChEBI" id="CHEBI:70757"/>
        <dbReference type="ChEBI" id="CHEBI:83898"/>
        <dbReference type="ChEBI" id="CHEBI:456216"/>
        <dbReference type="EC" id="6.3.2.8"/>
    </reaction>
</comment>
<evidence type="ECO:0000313" key="19">
    <source>
        <dbReference type="EMBL" id="HIV62922.1"/>
    </source>
</evidence>
<protein>
    <recommendedName>
        <fullName evidence="3 14">UDP-N-acetylmuramate--L-alanine ligase</fullName>
        <ecNumber evidence="3 14">6.3.2.8</ecNumber>
    </recommendedName>
    <alternativeName>
        <fullName evidence="14">UDP-N-acetylmuramoyl-L-alanine synthetase</fullName>
    </alternativeName>
</protein>
<keyword evidence="15" id="KW-0812">Transmembrane</keyword>
<dbReference type="Pfam" id="PF01225">
    <property type="entry name" value="Mur_ligase"/>
    <property type="match status" value="1"/>
</dbReference>
<feature type="domain" description="Mur ligase central" evidence="18">
    <location>
        <begin position="117"/>
        <end position="295"/>
    </location>
</feature>
<evidence type="ECO:0000256" key="3">
    <source>
        <dbReference type="ARBA" id="ARBA00012211"/>
    </source>
</evidence>
<sequence length="461" mass="50676">MTIREYISKKKPIHIIGIGGVSMSALAELLLSLGVPITGSDKSHSKVTERLERLGAKITYAHLAENVENTSLVVRTAAVHDDNPEIIRAREKNIPVMERAEAWGNLMTDYKNVVCMSGTHGKTTTTSMMTLIAMQADADPTVMVGSHLPAINGTLRIGGKDCFVAESCEYCNSFLNFSPTIAVILNIEADHLDFFKDLDDIIHSFHMFALRIPENGVVIVNGDDENAMKAVEGIDRKVVTFGLNKTCDVYAENVTSKNGYYSFDIIINGEKYTNVTLSVAGKHNMLNALAAVASAYELKMPSDKVAEGLEKFTGSSRRFQKIGTLKCGAVVVDDYAHHPSEMRATLETARLMDFKRIVCAFQPHTYTRTKALFNEFVDALRMCDKAILAPIYAAREQNTIGIYSSDIAKEVEGAIALDTFEQIEEYLRENAKDGDLIITMGAGNINSIGYALVEKDCKSDT</sequence>
<dbReference type="Gene3D" id="3.40.50.720">
    <property type="entry name" value="NAD(P)-binding Rossmann-like Domain"/>
    <property type="match status" value="1"/>
</dbReference>
<dbReference type="Gene3D" id="3.40.1190.10">
    <property type="entry name" value="Mur-like, catalytic domain"/>
    <property type="match status" value="1"/>
</dbReference>
<dbReference type="SUPFAM" id="SSF53244">
    <property type="entry name" value="MurD-like peptide ligases, peptide-binding domain"/>
    <property type="match status" value="1"/>
</dbReference>
<comment type="pathway">
    <text evidence="2 14">Cell wall biogenesis; peptidoglycan biosynthesis.</text>
</comment>
<dbReference type="InterPro" id="IPR036615">
    <property type="entry name" value="Mur_ligase_C_dom_sf"/>
</dbReference>
<evidence type="ECO:0000256" key="9">
    <source>
        <dbReference type="ARBA" id="ARBA00022960"/>
    </source>
</evidence>
<dbReference type="Pfam" id="PF08245">
    <property type="entry name" value="Mur_ligase_M"/>
    <property type="match status" value="1"/>
</dbReference>
<dbReference type="GO" id="GO:0009252">
    <property type="term" value="P:peptidoglycan biosynthetic process"/>
    <property type="evidence" value="ECO:0007669"/>
    <property type="project" value="UniProtKB-UniRule"/>
</dbReference>